<dbReference type="STRING" id="632772.ROP_70740"/>
<dbReference type="Pfam" id="PF13701">
    <property type="entry name" value="DDE_Tnp_1_4"/>
    <property type="match status" value="1"/>
</dbReference>
<accession>C1B4Y2</accession>
<reference evidence="3 4" key="1">
    <citation type="submission" date="2009-03" db="EMBL/GenBank/DDBJ databases">
        <title>Comparison of the complete genome sequences of Rhodococcus erythropolis PR4 and Rhodococcus opacus B4.</title>
        <authorList>
            <person name="Takarada H."/>
            <person name="Sekine M."/>
            <person name="Hosoyama A."/>
            <person name="Yamada R."/>
            <person name="Fujisawa T."/>
            <person name="Omata S."/>
            <person name="Shimizu A."/>
            <person name="Tsukatani N."/>
            <person name="Tanikawa S."/>
            <person name="Fujita N."/>
            <person name="Harayama S."/>
        </authorList>
    </citation>
    <scope>NUCLEOTIDE SEQUENCE [LARGE SCALE GENOMIC DNA]</scope>
    <source>
        <strain evidence="3 4">B4</strain>
    </source>
</reference>
<protein>
    <submittedName>
        <fullName evidence="3">Putative transposase</fullName>
    </submittedName>
</protein>
<dbReference type="EMBL" id="AP011115">
    <property type="protein sequence ID" value="BAH55321.1"/>
    <property type="molecule type" value="Genomic_DNA"/>
</dbReference>
<sequence>MVPNPRPATNPRTTARARCSRRGGSTRSAATTDRDDLGTVAAHKTHRQHAVIEQLHADLKNSALAHLTSGRFTANAAWLVCAVMAFSLTRAAGTLTGDPKLTRATTGTLRRTIVSVPARVASSARRLTLHLPQNWPRETAWRNLFDNTFGRTQPILAQRPRHLPGLDAKASVEQPDTRGRPLNHAHTPGHATQRTRSDQASEGVHPCLRSLPSECRTRYAVQVLLEDRNGIVIGNGSAVADVAFPSMPSYHHRRV</sequence>
<dbReference type="KEGG" id="rop:ROP_70740"/>
<dbReference type="InterPro" id="IPR025668">
    <property type="entry name" value="Tnp_DDE_dom"/>
</dbReference>
<name>C1B4Y2_RHOOB</name>
<organism evidence="3 4">
    <name type="scientific">Rhodococcus opacus (strain B4)</name>
    <dbReference type="NCBI Taxonomy" id="632772"/>
    <lineage>
        <taxon>Bacteria</taxon>
        <taxon>Bacillati</taxon>
        <taxon>Actinomycetota</taxon>
        <taxon>Actinomycetes</taxon>
        <taxon>Mycobacteriales</taxon>
        <taxon>Nocardiaceae</taxon>
        <taxon>Rhodococcus</taxon>
    </lineage>
</organism>
<dbReference type="HOGENOM" id="CLU_1089407_0_0_11"/>
<feature type="domain" description="Transposase DDE" evidence="2">
    <location>
        <begin position="43"/>
        <end position="146"/>
    </location>
</feature>
<dbReference type="AlphaFoldDB" id="C1B4Y2"/>
<proteinExistence type="predicted"/>
<feature type="region of interest" description="Disordered" evidence="1">
    <location>
        <begin position="1"/>
        <end position="35"/>
    </location>
</feature>
<evidence type="ECO:0000256" key="1">
    <source>
        <dbReference type="SAM" id="MobiDB-lite"/>
    </source>
</evidence>
<dbReference type="Proteomes" id="UP000002212">
    <property type="component" value="Chromosome"/>
</dbReference>
<feature type="compositionally biased region" description="Polar residues" evidence="1">
    <location>
        <begin position="190"/>
        <end position="200"/>
    </location>
</feature>
<evidence type="ECO:0000259" key="2">
    <source>
        <dbReference type="Pfam" id="PF13701"/>
    </source>
</evidence>
<evidence type="ECO:0000313" key="3">
    <source>
        <dbReference type="EMBL" id="BAH55321.1"/>
    </source>
</evidence>
<evidence type="ECO:0000313" key="4">
    <source>
        <dbReference type="Proteomes" id="UP000002212"/>
    </source>
</evidence>
<gene>
    <name evidence="3" type="ordered locus">ROP_70740</name>
</gene>
<feature type="region of interest" description="Disordered" evidence="1">
    <location>
        <begin position="159"/>
        <end position="204"/>
    </location>
</feature>